<gene>
    <name evidence="8" type="ORF">ACFSB2_22780</name>
</gene>
<evidence type="ECO:0000256" key="7">
    <source>
        <dbReference type="SAM" id="Phobius"/>
    </source>
</evidence>
<evidence type="ECO:0000256" key="3">
    <source>
        <dbReference type="ARBA" id="ARBA00022475"/>
    </source>
</evidence>
<evidence type="ECO:0000256" key="5">
    <source>
        <dbReference type="ARBA" id="ARBA00022989"/>
    </source>
</evidence>
<dbReference type="InterPro" id="IPR050968">
    <property type="entry name" value="Cytochrome_c_oxidase_bac_sub4"/>
</dbReference>
<evidence type="ECO:0000313" key="8">
    <source>
        <dbReference type="EMBL" id="MFD1677490.1"/>
    </source>
</evidence>
<feature type="transmembrane region" description="Helical" evidence="7">
    <location>
        <begin position="43"/>
        <end position="66"/>
    </location>
</feature>
<feature type="transmembrane region" description="Helical" evidence="7">
    <location>
        <begin position="78"/>
        <end position="100"/>
    </location>
</feature>
<dbReference type="PANTHER" id="PTHR36835:SF1">
    <property type="entry name" value="CYTOCHROME BO(3) UBIQUINOL OXIDASE SUBUNIT 4"/>
    <property type="match status" value="1"/>
</dbReference>
<keyword evidence="4 7" id="KW-0812">Transmembrane</keyword>
<evidence type="ECO:0000256" key="1">
    <source>
        <dbReference type="ARBA" id="ARBA00004651"/>
    </source>
</evidence>
<proteinExistence type="inferred from homology"/>
<protein>
    <submittedName>
        <fullName evidence="8">Cytochrome o ubiquinol/quinol oxidase subunit IV</fullName>
    </submittedName>
</protein>
<dbReference type="EMBL" id="JBHUCX010000092">
    <property type="protein sequence ID" value="MFD1677490.1"/>
    <property type="molecule type" value="Genomic_DNA"/>
</dbReference>
<dbReference type="Pfam" id="PF03626">
    <property type="entry name" value="COX4_pro"/>
    <property type="match status" value="1"/>
</dbReference>
<comment type="subcellular location">
    <subcellularLocation>
        <location evidence="1">Cell membrane</location>
        <topology evidence="1">Multi-pass membrane protein</topology>
    </subcellularLocation>
</comment>
<feature type="transmembrane region" description="Helical" evidence="7">
    <location>
        <begin position="17"/>
        <end position="37"/>
    </location>
</feature>
<dbReference type="Proteomes" id="UP001597079">
    <property type="component" value="Unassembled WGS sequence"/>
</dbReference>
<dbReference type="InterPro" id="IPR005171">
    <property type="entry name" value="Cyt_c_oxidase_su4_prok"/>
</dbReference>
<evidence type="ECO:0000256" key="2">
    <source>
        <dbReference type="ARBA" id="ARBA00008079"/>
    </source>
</evidence>
<keyword evidence="6 7" id="KW-0472">Membrane</keyword>
<evidence type="ECO:0000313" key="9">
    <source>
        <dbReference type="Proteomes" id="UP001597079"/>
    </source>
</evidence>
<name>A0ABW4JNT2_9BACL</name>
<evidence type="ECO:0000256" key="4">
    <source>
        <dbReference type="ARBA" id="ARBA00022692"/>
    </source>
</evidence>
<comment type="similarity">
    <text evidence="2">Belongs to the cytochrome c oxidase bacterial subunit 4 family.</text>
</comment>
<comment type="caution">
    <text evidence="8">The sequence shown here is derived from an EMBL/GenBank/DDBJ whole genome shotgun (WGS) entry which is preliminary data.</text>
</comment>
<keyword evidence="5 7" id="KW-1133">Transmembrane helix</keyword>
<dbReference type="RefSeq" id="WP_377945380.1">
    <property type="nucleotide sequence ID" value="NZ_JBHUCX010000092.1"/>
</dbReference>
<evidence type="ECO:0000256" key="6">
    <source>
        <dbReference type="ARBA" id="ARBA00023136"/>
    </source>
</evidence>
<organism evidence="8 9">
    <name type="scientific">Alicyclobacillus fodiniaquatilis</name>
    <dbReference type="NCBI Taxonomy" id="1661150"/>
    <lineage>
        <taxon>Bacteria</taxon>
        <taxon>Bacillati</taxon>
        <taxon>Bacillota</taxon>
        <taxon>Bacilli</taxon>
        <taxon>Bacillales</taxon>
        <taxon>Alicyclobacillaceae</taxon>
        <taxon>Alicyclobacillus</taxon>
    </lineage>
</organism>
<accession>A0ABW4JNT2</accession>
<dbReference type="PANTHER" id="PTHR36835">
    <property type="entry name" value="CYTOCHROME BO(3) UBIQUINOL OXIDASE SUBUNIT 4"/>
    <property type="match status" value="1"/>
</dbReference>
<sequence>MSINKIDKTRSQHSPKLYIIGYLASLILSAISFLLALNTGMHVGLLVVILTVLAGLQIVVQLFFFMHITESDGPPYHAVLLVLGLIFTFAIALMSVWIMAFGTNVSY</sequence>
<reference evidence="9" key="1">
    <citation type="journal article" date="2019" name="Int. J. Syst. Evol. Microbiol.">
        <title>The Global Catalogue of Microorganisms (GCM) 10K type strain sequencing project: providing services to taxonomists for standard genome sequencing and annotation.</title>
        <authorList>
            <consortium name="The Broad Institute Genomics Platform"/>
            <consortium name="The Broad Institute Genome Sequencing Center for Infectious Disease"/>
            <person name="Wu L."/>
            <person name="Ma J."/>
        </authorList>
    </citation>
    <scope>NUCLEOTIDE SEQUENCE [LARGE SCALE GENOMIC DNA]</scope>
    <source>
        <strain evidence="9">CGMCC 1.12286</strain>
    </source>
</reference>
<keyword evidence="9" id="KW-1185">Reference proteome</keyword>
<keyword evidence="3" id="KW-1003">Cell membrane</keyword>